<sequence length="283" mass="29102">MSVSACGDTHPGASGSLARRHGWVVVLAAGVVLFVVVERTLVATGNPNFVPSALLLGAAIVPASFIAFVYGRRLPYDVDAATIGISALVGGVVGTVVAGLLEYDVQRSFGFVPMAGVGLIEETSKLLVPVLVLIFAAGYRTRADGLLIGVAAGAGFAALETMGYAFTTLVQSHGSVTATVDVLLLRGIMSPAAHMAWTGITATALYAAAESGWAARRTWMSVGAFVLAVALHTAWDSAPSLVWTAVVAVVSLVALGWTVHRTAVDVRARGQAPTPAPRVRPDA</sequence>
<evidence type="ECO:0000313" key="2">
    <source>
        <dbReference type="EMBL" id="MFD1234738.1"/>
    </source>
</evidence>
<feature type="transmembrane region" description="Helical" evidence="1">
    <location>
        <begin position="241"/>
        <end position="259"/>
    </location>
</feature>
<keyword evidence="1" id="KW-1133">Transmembrane helix</keyword>
<keyword evidence="3" id="KW-1185">Reference proteome</keyword>
<protein>
    <submittedName>
        <fullName evidence="2">PrsW family intramembrane metalloprotease</fullName>
    </submittedName>
</protein>
<feature type="transmembrane region" description="Helical" evidence="1">
    <location>
        <begin position="49"/>
        <end position="71"/>
    </location>
</feature>
<name>A0ABW3VIM9_9PSEU</name>
<feature type="transmembrane region" description="Helical" evidence="1">
    <location>
        <begin position="187"/>
        <end position="207"/>
    </location>
</feature>
<gene>
    <name evidence="2" type="ORF">ACFQ34_15715</name>
</gene>
<comment type="caution">
    <text evidence="2">The sequence shown here is derived from an EMBL/GenBank/DDBJ whole genome shotgun (WGS) entry which is preliminary data.</text>
</comment>
<keyword evidence="2" id="KW-0482">Metalloprotease</keyword>
<evidence type="ECO:0000256" key="1">
    <source>
        <dbReference type="SAM" id="Phobius"/>
    </source>
</evidence>
<feature type="transmembrane region" description="Helical" evidence="1">
    <location>
        <begin position="146"/>
        <end position="167"/>
    </location>
</feature>
<feature type="transmembrane region" description="Helical" evidence="1">
    <location>
        <begin position="123"/>
        <end position="139"/>
    </location>
</feature>
<accession>A0ABW3VIM9</accession>
<proteinExistence type="predicted"/>
<organism evidence="2 3">
    <name type="scientific">Pseudonocardia benzenivorans</name>
    <dbReference type="NCBI Taxonomy" id="228005"/>
    <lineage>
        <taxon>Bacteria</taxon>
        <taxon>Bacillati</taxon>
        <taxon>Actinomycetota</taxon>
        <taxon>Actinomycetes</taxon>
        <taxon>Pseudonocardiales</taxon>
        <taxon>Pseudonocardiaceae</taxon>
        <taxon>Pseudonocardia</taxon>
    </lineage>
</organism>
<dbReference type="Pfam" id="PF13367">
    <property type="entry name" value="PrsW-protease"/>
    <property type="match status" value="1"/>
</dbReference>
<dbReference type="RefSeq" id="WP_339124149.1">
    <property type="nucleotide sequence ID" value="NZ_BAABKS010000022.1"/>
</dbReference>
<dbReference type="GO" id="GO:0008237">
    <property type="term" value="F:metallopeptidase activity"/>
    <property type="evidence" value="ECO:0007669"/>
    <property type="project" value="UniProtKB-KW"/>
</dbReference>
<keyword evidence="1" id="KW-0472">Membrane</keyword>
<dbReference type="PANTHER" id="PTHR36844">
    <property type="entry name" value="PROTEASE PRSW"/>
    <property type="match status" value="1"/>
</dbReference>
<feature type="transmembrane region" description="Helical" evidence="1">
    <location>
        <begin position="83"/>
        <end position="103"/>
    </location>
</feature>
<keyword evidence="1" id="KW-0812">Transmembrane</keyword>
<dbReference type="PANTHER" id="PTHR36844:SF1">
    <property type="entry name" value="PROTEASE PRSW"/>
    <property type="match status" value="1"/>
</dbReference>
<keyword evidence="2" id="KW-0645">Protease</keyword>
<feature type="transmembrane region" description="Helical" evidence="1">
    <location>
        <begin position="219"/>
        <end position="235"/>
    </location>
</feature>
<keyword evidence="2" id="KW-0378">Hydrolase</keyword>
<dbReference type="EMBL" id="JBHTMB010000140">
    <property type="protein sequence ID" value="MFD1234738.1"/>
    <property type="molecule type" value="Genomic_DNA"/>
</dbReference>
<reference evidence="3" key="1">
    <citation type="journal article" date="2019" name="Int. J. Syst. Evol. Microbiol.">
        <title>The Global Catalogue of Microorganisms (GCM) 10K type strain sequencing project: providing services to taxonomists for standard genome sequencing and annotation.</title>
        <authorList>
            <consortium name="The Broad Institute Genomics Platform"/>
            <consortium name="The Broad Institute Genome Sequencing Center for Infectious Disease"/>
            <person name="Wu L."/>
            <person name="Ma J."/>
        </authorList>
    </citation>
    <scope>NUCLEOTIDE SEQUENCE [LARGE SCALE GENOMIC DNA]</scope>
    <source>
        <strain evidence="3">CCUG 49018</strain>
    </source>
</reference>
<dbReference type="InterPro" id="IPR026898">
    <property type="entry name" value="PrsW"/>
</dbReference>
<evidence type="ECO:0000313" key="3">
    <source>
        <dbReference type="Proteomes" id="UP001597182"/>
    </source>
</evidence>
<dbReference type="Proteomes" id="UP001597182">
    <property type="component" value="Unassembled WGS sequence"/>
</dbReference>
<feature type="transmembrane region" description="Helical" evidence="1">
    <location>
        <begin position="21"/>
        <end position="37"/>
    </location>
</feature>